<dbReference type="InterPro" id="IPR005135">
    <property type="entry name" value="Endo/exonuclease/phosphatase"/>
</dbReference>
<dbReference type="Proteomes" id="UP000008922">
    <property type="component" value="Chromosome"/>
</dbReference>
<gene>
    <name evidence="2" type="ordered locus">ANT_08000</name>
</gene>
<dbReference type="Gene3D" id="3.60.10.10">
    <property type="entry name" value="Endonuclease/exonuclease/phosphatase"/>
    <property type="match status" value="1"/>
</dbReference>
<evidence type="ECO:0000259" key="1">
    <source>
        <dbReference type="Pfam" id="PF03372"/>
    </source>
</evidence>
<dbReference type="EMBL" id="AP012029">
    <property type="protein sequence ID" value="BAJ62834.1"/>
    <property type="molecule type" value="Genomic_DNA"/>
</dbReference>
<proteinExistence type="predicted"/>
<dbReference type="RefSeq" id="WP_013559226.1">
    <property type="nucleotide sequence ID" value="NC_014960.1"/>
</dbReference>
<dbReference type="HOGENOM" id="CLU_076018_0_0_0"/>
<dbReference type="InterPro" id="IPR036691">
    <property type="entry name" value="Endo/exonu/phosph_ase_sf"/>
</dbReference>
<dbReference type="AlphaFoldDB" id="E8N2M8"/>
<dbReference type="SUPFAM" id="SSF56219">
    <property type="entry name" value="DNase I-like"/>
    <property type="match status" value="1"/>
</dbReference>
<organism evidence="2 3">
    <name type="scientific">Anaerolinea thermophila (strain DSM 14523 / JCM 11388 / NBRC 100420 / UNI-1)</name>
    <dbReference type="NCBI Taxonomy" id="926569"/>
    <lineage>
        <taxon>Bacteria</taxon>
        <taxon>Bacillati</taxon>
        <taxon>Chloroflexota</taxon>
        <taxon>Anaerolineae</taxon>
        <taxon>Anaerolineales</taxon>
        <taxon>Anaerolineaceae</taxon>
        <taxon>Anaerolinea</taxon>
    </lineage>
</organism>
<dbReference type="Pfam" id="PF03372">
    <property type="entry name" value="Exo_endo_phos"/>
    <property type="match status" value="1"/>
</dbReference>
<dbReference type="eggNOG" id="COG0708">
    <property type="taxonomic scope" value="Bacteria"/>
</dbReference>
<evidence type="ECO:0000313" key="3">
    <source>
        <dbReference type="Proteomes" id="UP000008922"/>
    </source>
</evidence>
<accession>E8N2M8</accession>
<name>E8N2M8_ANATU</name>
<keyword evidence="3" id="KW-1185">Reference proteome</keyword>
<dbReference type="InParanoid" id="E8N2M8"/>
<dbReference type="GO" id="GO:0003824">
    <property type="term" value="F:catalytic activity"/>
    <property type="evidence" value="ECO:0007669"/>
    <property type="project" value="InterPro"/>
</dbReference>
<reference evidence="2 3" key="1">
    <citation type="submission" date="2010-12" db="EMBL/GenBank/DDBJ databases">
        <title>Whole genome sequence of Anaerolinea thermophila UNI-1.</title>
        <authorList>
            <person name="Narita-Yamada S."/>
            <person name="Kishi E."/>
            <person name="Watanabe Y."/>
            <person name="Takasaki K."/>
            <person name="Ankai A."/>
            <person name="Oguchi A."/>
            <person name="Fukui S."/>
            <person name="Takahashi M."/>
            <person name="Yashiro I."/>
            <person name="Hosoyama A."/>
            <person name="Sekiguchi Y."/>
            <person name="Hanada S."/>
            <person name="Fujita N."/>
        </authorList>
    </citation>
    <scope>NUCLEOTIDE SEQUENCE [LARGE SCALE GENOMIC DNA]</scope>
    <source>
        <strain evidence="3">DSM 14523 / JCM 11388 / NBRC 100420 / UNI-1</strain>
    </source>
</reference>
<dbReference type="KEGG" id="atm:ANT_08000"/>
<evidence type="ECO:0000313" key="2">
    <source>
        <dbReference type="EMBL" id="BAJ62834.1"/>
    </source>
</evidence>
<feature type="domain" description="Endonuclease/exonuclease/phosphatase" evidence="1">
    <location>
        <begin position="4"/>
        <end position="226"/>
    </location>
</feature>
<sequence>MKLVTWNCQGAFRRKYPALAALQPDLAVVQECESLERISWKQGNAPTHTFWYGEKPTRGVGIFSWTQTSFRVKEGFDTSIHYAIPVEVEAPIPFHVIAVWTMKHADWRLAYSGQAYRALGVYREFILSADTVILGDFNSNQRTAPRGRVGSHAVLAANLHTLGLISAYHFATGEKSGNETHPTFFHGRKTEQAGHIDYVFIPSRWIRRLKSVQVGNPGEWLAYSDHCPVMVEFVPKYPNRMV</sequence>
<dbReference type="OrthoDB" id="583592at2"/>
<dbReference type="STRING" id="926569.ANT_08000"/>
<protein>
    <recommendedName>
        <fullName evidence="1">Endonuclease/exonuclease/phosphatase domain-containing protein</fullName>
    </recommendedName>
</protein>